<proteinExistence type="inferred from homology"/>
<dbReference type="NCBIfam" id="TIGR00077">
    <property type="entry name" value="lspA"/>
    <property type="match status" value="1"/>
</dbReference>
<keyword evidence="8 9" id="KW-0472">Membrane</keyword>
<feature type="active site" evidence="9">
    <location>
        <position position="151"/>
    </location>
</feature>
<sequence length="172" mass="18928">MPNPQPYLDLRCRKRRLAGISLLVAAGGTALDQLSKALMVHQLHLGQVQPVLPGLLQWRLVENTGAAFSLFHGGVVWLGLISFLVSLGLVLWLLRRPPRRLSSAVAYGLLLAGAMGNGLDRWRLGAVVDWIEWVPLVPLVNERFPVFNLADVAINMAVALLLLDTLLQSRRS</sequence>
<dbReference type="GO" id="GO:0004190">
    <property type="term" value="F:aspartic-type endopeptidase activity"/>
    <property type="evidence" value="ECO:0007669"/>
    <property type="project" value="UniProtKB-UniRule"/>
</dbReference>
<evidence type="ECO:0000256" key="4">
    <source>
        <dbReference type="ARBA" id="ARBA00022692"/>
    </source>
</evidence>
<dbReference type="GO" id="GO:0006508">
    <property type="term" value="P:proteolysis"/>
    <property type="evidence" value="ECO:0007669"/>
    <property type="project" value="UniProtKB-KW"/>
</dbReference>
<dbReference type="Proteomes" id="UP000035037">
    <property type="component" value="Unassembled WGS sequence"/>
</dbReference>
<dbReference type="EMBL" id="JYFQ01000110">
    <property type="protein sequence ID" value="KKZ12414.1"/>
    <property type="molecule type" value="Genomic_DNA"/>
</dbReference>
<comment type="subcellular location">
    <subcellularLocation>
        <location evidence="9">Cell membrane</location>
        <topology evidence="9">Multi-pass membrane protein</topology>
    </subcellularLocation>
</comment>
<name>A0A0G8AV49_9SYNE</name>
<keyword evidence="5 9" id="KW-0064">Aspartyl protease</keyword>
<evidence type="ECO:0000256" key="3">
    <source>
        <dbReference type="ARBA" id="ARBA00022670"/>
    </source>
</evidence>
<keyword evidence="3 9" id="KW-0645">Protease</keyword>
<protein>
    <recommendedName>
        <fullName evidence="9">Lipoprotein signal peptidase</fullName>
        <ecNumber evidence="9">3.4.23.36</ecNumber>
    </recommendedName>
    <alternativeName>
        <fullName evidence="9">Prolipoprotein signal peptidase</fullName>
    </alternativeName>
    <alternativeName>
        <fullName evidence="9">Signal peptidase II</fullName>
        <shortName evidence="9">SPase II</shortName>
    </alternativeName>
</protein>
<evidence type="ECO:0000256" key="10">
    <source>
        <dbReference type="RuleBase" id="RU004181"/>
    </source>
</evidence>
<keyword evidence="2 9" id="KW-1003">Cell membrane</keyword>
<evidence type="ECO:0000256" key="5">
    <source>
        <dbReference type="ARBA" id="ARBA00022750"/>
    </source>
</evidence>
<dbReference type="Pfam" id="PF01252">
    <property type="entry name" value="Peptidase_A8"/>
    <property type="match status" value="1"/>
</dbReference>
<feature type="active site" evidence="9">
    <location>
        <position position="129"/>
    </location>
</feature>
<keyword evidence="4 9" id="KW-0812">Transmembrane</keyword>
<accession>A0A0G8AV49</accession>
<comment type="caution">
    <text evidence="9">Lacks conserved residue(s) required for the propagation of feature annotation.</text>
</comment>
<dbReference type="AlphaFoldDB" id="A0A0G8AV49"/>
<evidence type="ECO:0000256" key="9">
    <source>
        <dbReference type="HAMAP-Rule" id="MF_00161"/>
    </source>
</evidence>
<dbReference type="PRINTS" id="PR00781">
    <property type="entry name" value="LIPOSIGPTASE"/>
</dbReference>
<keyword evidence="6 9" id="KW-0378">Hydrolase</keyword>
<evidence type="ECO:0000256" key="6">
    <source>
        <dbReference type="ARBA" id="ARBA00022801"/>
    </source>
</evidence>
<gene>
    <name evidence="9" type="primary">lspA</name>
    <name evidence="11" type="ORF">TQ37_05645</name>
</gene>
<evidence type="ECO:0000313" key="11">
    <source>
        <dbReference type="EMBL" id="KKZ12414.1"/>
    </source>
</evidence>
<comment type="pathway">
    <text evidence="9">Protein modification; lipoprotein biosynthesis (signal peptide cleavage).</text>
</comment>
<dbReference type="EC" id="3.4.23.36" evidence="9"/>
<feature type="transmembrane region" description="Helical" evidence="9">
    <location>
        <begin position="75"/>
        <end position="94"/>
    </location>
</feature>
<comment type="caution">
    <text evidence="11">The sequence shown here is derived from an EMBL/GenBank/DDBJ whole genome shotgun (WGS) entry which is preliminary data.</text>
</comment>
<dbReference type="PANTHER" id="PTHR33695:SF1">
    <property type="entry name" value="LIPOPROTEIN SIGNAL PEPTIDASE"/>
    <property type="match status" value="1"/>
</dbReference>
<organism evidence="11 12">
    <name type="scientific">Candidatus Synechococcus spongiarum 15L</name>
    <dbReference type="NCBI Taxonomy" id="1608419"/>
    <lineage>
        <taxon>Bacteria</taxon>
        <taxon>Bacillati</taxon>
        <taxon>Cyanobacteriota</taxon>
        <taxon>Cyanophyceae</taxon>
        <taxon>Synechococcales</taxon>
        <taxon>Synechococcaceae</taxon>
        <taxon>Synechococcus</taxon>
    </lineage>
</organism>
<comment type="function">
    <text evidence="9">This protein specifically catalyzes the removal of signal peptides from prolipoproteins.</text>
</comment>
<dbReference type="UniPathway" id="UPA00665"/>
<dbReference type="HAMAP" id="MF_00161">
    <property type="entry name" value="LspA"/>
    <property type="match status" value="1"/>
</dbReference>
<evidence type="ECO:0000256" key="7">
    <source>
        <dbReference type="ARBA" id="ARBA00022989"/>
    </source>
</evidence>
<reference evidence="11 12" key="1">
    <citation type="submission" date="2015-02" db="EMBL/GenBank/DDBJ databases">
        <authorList>
            <person name="Slaby B."/>
            <person name="Hentschel U."/>
        </authorList>
    </citation>
    <scope>NUCLEOTIDE SEQUENCE [LARGE SCALE GENOMIC DNA]</scope>
    <source>
        <strain evidence="11">15L</strain>
    </source>
</reference>
<feature type="transmembrane region" description="Helical" evidence="9">
    <location>
        <begin position="101"/>
        <end position="119"/>
    </location>
</feature>
<comment type="similarity">
    <text evidence="1 9 10">Belongs to the peptidase A8 family.</text>
</comment>
<evidence type="ECO:0000256" key="2">
    <source>
        <dbReference type="ARBA" id="ARBA00022475"/>
    </source>
</evidence>
<feature type="transmembrane region" description="Helical" evidence="9">
    <location>
        <begin position="146"/>
        <end position="167"/>
    </location>
</feature>
<evidence type="ECO:0000256" key="1">
    <source>
        <dbReference type="ARBA" id="ARBA00006139"/>
    </source>
</evidence>
<evidence type="ECO:0000313" key="12">
    <source>
        <dbReference type="Proteomes" id="UP000035037"/>
    </source>
</evidence>
<reference evidence="11 12" key="2">
    <citation type="submission" date="2015-05" db="EMBL/GenBank/DDBJ databases">
        <title>Lifestyle Evolution in Cyanobacterial Symbionts of Sponges.</title>
        <authorList>
            <person name="Burgsdorf I."/>
            <person name="Slaby B.M."/>
            <person name="Handley K.M."/>
            <person name="Haber M."/>
            <person name="Blom J."/>
            <person name="Marshall C.W."/>
            <person name="Gilbert J.A."/>
            <person name="Hentschel U."/>
            <person name="Steindler L."/>
        </authorList>
    </citation>
    <scope>NUCLEOTIDE SEQUENCE [LARGE SCALE GENOMIC DNA]</scope>
    <source>
        <strain evidence="11">15L</strain>
    </source>
</reference>
<comment type="catalytic activity">
    <reaction evidence="9">
        <text>Release of signal peptides from bacterial membrane prolipoproteins. Hydrolyzes -Xaa-Yaa-Zaa-|-(S,diacylglyceryl)Cys-, in which Xaa is hydrophobic (preferably Leu), and Yaa (Ala or Ser) and Zaa (Gly or Ala) have small, neutral side chains.</text>
        <dbReference type="EC" id="3.4.23.36"/>
    </reaction>
</comment>
<dbReference type="GO" id="GO:0005886">
    <property type="term" value="C:plasma membrane"/>
    <property type="evidence" value="ECO:0007669"/>
    <property type="project" value="UniProtKB-SubCell"/>
</dbReference>
<dbReference type="PATRIC" id="fig|1608419.3.peg.159"/>
<keyword evidence="7 9" id="KW-1133">Transmembrane helix</keyword>
<evidence type="ECO:0000256" key="8">
    <source>
        <dbReference type="ARBA" id="ARBA00023136"/>
    </source>
</evidence>
<dbReference type="PANTHER" id="PTHR33695">
    <property type="entry name" value="LIPOPROTEIN SIGNAL PEPTIDASE"/>
    <property type="match status" value="1"/>
</dbReference>
<dbReference type="InterPro" id="IPR001872">
    <property type="entry name" value="Peptidase_A8"/>
</dbReference>